<name>A0A4R2KH37_9RHOB</name>
<keyword evidence="1" id="KW-0812">Transmembrane</keyword>
<keyword evidence="1" id="KW-1133">Transmembrane helix</keyword>
<evidence type="ECO:0000256" key="1">
    <source>
        <dbReference type="SAM" id="Phobius"/>
    </source>
</evidence>
<comment type="caution">
    <text evidence="2">The sequence shown here is derived from an EMBL/GenBank/DDBJ whole genome shotgun (WGS) entry which is preliminary data.</text>
</comment>
<reference evidence="2 3" key="1">
    <citation type="submission" date="2019-03" db="EMBL/GenBank/DDBJ databases">
        <title>Genomic Encyclopedia of Type Strains, Phase IV (KMG-IV): sequencing the most valuable type-strain genomes for metagenomic binning, comparative biology and taxonomic classification.</title>
        <authorList>
            <person name="Goeker M."/>
        </authorList>
    </citation>
    <scope>NUCLEOTIDE SEQUENCE [LARGE SCALE GENOMIC DNA]</scope>
    <source>
        <strain evidence="2 3">DSM 4868</strain>
    </source>
</reference>
<dbReference type="AlphaFoldDB" id="A0A4R2KH37"/>
<gene>
    <name evidence="2" type="ORF">EV655_11382</name>
</gene>
<sequence>MADDNYDVLVPESAAKWFGILAGLLVPLFFGVVGAQLYGSSGGESSVQVYPLPEE</sequence>
<feature type="transmembrane region" description="Helical" evidence="1">
    <location>
        <begin position="17"/>
        <end position="38"/>
    </location>
</feature>
<keyword evidence="3" id="KW-1185">Reference proteome</keyword>
<dbReference type="Proteomes" id="UP000295142">
    <property type="component" value="Unassembled WGS sequence"/>
</dbReference>
<accession>A0A4R2KH37</accession>
<keyword evidence="1" id="KW-0472">Membrane</keyword>
<evidence type="ECO:0000313" key="3">
    <source>
        <dbReference type="Proteomes" id="UP000295142"/>
    </source>
</evidence>
<dbReference type="RefSeq" id="WP_165905365.1">
    <property type="nucleotide sequence ID" value="NZ_SLWW01000013.1"/>
</dbReference>
<dbReference type="EMBL" id="SLWW01000013">
    <property type="protein sequence ID" value="TCO69796.1"/>
    <property type="molecule type" value="Genomic_DNA"/>
</dbReference>
<protein>
    <submittedName>
        <fullName evidence="2">Uncharacterized protein</fullName>
    </submittedName>
</protein>
<evidence type="ECO:0000313" key="2">
    <source>
        <dbReference type="EMBL" id="TCO69796.1"/>
    </source>
</evidence>
<proteinExistence type="predicted"/>
<organism evidence="2 3">
    <name type="scientific">Rhodovulum euryhalinum</name>
    <dbReference type="NCBI Taxonomy" id="35805"/>
    <lineage>
        <taxon>Bacteria</taxon>
        <taxon>Pseudomonadati</taxon>
        <taxon>Pseudomonadota</taxon>
        <taxon>Alphaproteobacteria</taxon>
        <taxon>Rhodobacterales</taxon>
        <taxon>Paracoccaceae</taxon>
        <taxon>Rhodovulum</taxon>
    </lineage>
</organism>